<accession>A0A7U3ZM18</accession>
<sequence>MDSKSGSTCRTVKKRQGKNPIKIWIISPGNTEKKPLNVEIYISIFTPVIYVGFLKNRNCLINMNKHLLFTRALITLSVISLFGIKNSMAQQLNQFAVDTVSGIISEPLPFDRPLILKVRGSNSTSIISAFILEWKIKNQEKRFVMDTSGIIPKFTFVPRENVFKRKDGVDIYIPPLKPSKNLAFLFAHQFDGSLLDDIYKANLLIHRNDTIKAKAILDDIPKQVESKVKPIFGMNAKSLNELKKVTTFNSGGANNLFSSNYIKYFNQTLKPFYVSTTSLIRSNTYTSLSIDSLRKALKEADSLELTSAELTALAVLVVSTKMGEVQSGEISLETEPRIAEQYDLPKRLANLNSSIKSTEKIKQTIKTIIARKGASIAIDNDLTKFAADLLFNRNLIRNQYELIKDSLANNRNLNYPSWAQGSNELTDLKTRSSYQVIPEIGVVTIYAIGNQQNEFIVRPYFGASIYLRPVDKSIPYKYIRYEFLHRFSFNLGVTAGKINKGEFSDLFNNATLLLGGNYKIFREMSFSLGTAIMQRKNHNPAIDSPKVSFNLYAGLSFDVDLANGIQKLTGKLLP</sequence>
<dbReference type="EMBL" id="CP002859">
    <property type="protein sequence ID" value="AEI49705.1"/>
    <property type="molecule type" value="Genomic_DNA"/>
</dbReference>
<protein>
    <submittedName>
        <fullName evidence="2">Uncharacterized protein</fullName>
    </submittedName>
</protein>
<reference evidence="2 3" key="2">
    <citation type="journal article" date="2012" name="Stand. Genomic Sci.">
        <title>Complete genome sequence of the aquatic bacterium Runella slithyformis type strain (LSU 4(T)).</title>
        <authorList>
            <person name="Copeland A."/>
            <person name="Zhang X."/>
            <person name="Misra M."/>
            <person name="Lapidus A."/>
            <person name="Nolan M."/>
            <person name="Lucas S."/>
            <person name="Deshpande S."/>
            <person name="Cheng J.F."/>
            <person name="Tapia R."/>
            <person name="Goodwin L.A."/>
            <person name="Pitluck S."/>
            <person name="Liolios K."/>
            <person name="Pagani I."/>
            <person name="Ivanova N."/>
            <person name="Mikhailova N."/>
            <person name="Pati A."/>
            <person name="Chen A."/>
            <person name="Palaniappan K."/>
            <person name="Land M."/>
            <person name="Hauser L."/>
            <person name="Pan C."/>
            <person name="Jeffries C.D."/>
            <person name="Detter J.C."/>
            <person name="Brambilla E.M."/>
            <person name="Rohde M."/>
            <person name="Djao O.D."/>
            <person name="Goker M."/>
            <person name="Sikorski J."/>
            <person name="Tindall B.J."/>
            <person name="Woyke T."/>
            <person name="Bristow J."/>
            <person name="Eisen J.A."/>
            <person name="Markowitz V."/>
            <person name="Hugenholtz P."/>
            <person name="Kyrpides N.C."/>
            <person name="Klenk H.P."/>
            <person name="Mavromatis K."/>
        </authorList>
    </citation>
    <scope>NUCLEOTIDE SEQUENCE [LARGE SCALE GENOMIC DNA]</scope>
    <source>
        <strain evidence="3">ATCC 29530 / DSM 19594 / LMG 11500 / NCIMB 11436 / LSU 4</strain>
    </source>
</reference>
<organism evidence="2 3">
    <name type="scientific">Runella slithyformis (strain ATCC 29530 / DSM 19594 / LMG 11500 / NCIMB 11436 / LSU 4)</name>
    <dbReference type="NCBI Taxonomy" id="761193"/>
    <lineage>
        <taxon>Bacteria</taxon>
        <taxon>Pseudomonadati</taxon>
        <taxon>Bacteroidota</taxon>
        <taxon>Cytophagia</taxon>
        <taxon>Cytophagales</taxon>
        <taxon>Spirosomataceae</taxon>
        <taxon>Runella</taxon>
    </lineage>
</organism>
<proteinExistence type="predicted"/>
<keyword evidence="1" id="KW-0472">Membrane</keyword>
<dbReference type="KEGG" id="rsi:Runsl_3337"/>
<feature type="transmembrane region" description="Helical" evidence="1">
    <location>
        <begin position="38"/>
        <end position="54"/>
    </location>
</feature>
<reference evidence="3" key="1">
    <citation type="submission" date="2011-06" db="EMBL/GenBank/DDBJ databases">
        <title>The complete genome of chromosome of Runella slithyformis DSM 19594.</title>
        <authorList>
            <consortium name="US DOE Joint Genome Institute (JGI-PGF)"/>
            <person name="Lucas S."/>
            <person name="Han J."/>
            <person name="Lapidus A."/>
            <person name="Bruce D."/>
            <person name="Goodwin L."/>
            <person name="Pitluck S."/>
            <person name="Peters L."/>
            <person name="Kyrpides N."/>
            <person name="Mavromatis K."/>
            <person name="Ivanova N."/>
            <person name="Ovchinnikova G."/>
            <person name="Zhang X."/>
            <person name="Misra M."/>
            <person name="Detter J.C."/>
            <person name="Tapia R."/>
            <person name="Han C."/>
            <person name="Land M."/>
            <person name="Hauser L."/>
            <person name="Markowitz V."/>
            <person name="Cheng J.-F."/>
            <person name="Hugenholtz P."/>
            <person name="Woyke T."/>
            <person name="Wu D."/>
            <person name="Tindall B."/>
            <person name="Faehrich R."/>
            <person name="Brambilla E."/>
            <person name="Klenk H.-P."/>
            <person name="Eisen J.A."/>
        </authorList>
    </citation>
    <scope>NUCLEOTIDE SEQUENCE [LARGE SCALE GENOMIC DNA]</scope>
    <source>
        <strain evidence="3">ATCC 29530 / DSM 19594 / LMG 11500 / NCIMB 11436 / LSU 4</strain>
    </source>
</reference>
<dbReference type="RefSeq" id="WP_013929010.1">
    <property type="nucleotide sequence ID" value="NC_015703.1"/>
</dbReference>
<gene>
    <name evidence="2" type="ordered locus">Runsl_3337</name>
</gene>
<name>A0A7U3ZM18_RUNSL</name>
<feature type="transmembrane region" description="Helical" evidence="1">
    <location>
        <begin position="66"/>
        <end position="84"/>
    </location>
</feature>
<keyword evidence="1" id="KW-0812">Transmembrane</keyword>
<dbReference type="Proteomes" id="UP000000493">
    <property type="component" value="Chromosome"/>
</dbReference>
<dbReference type="AlphaFoldDB" id="A0A7U3ZM18"/>
<keyword evidence="3" id="KW-1185">Reference proteome</keyword>
<keyword evidence="1" id="KW-1133">Transmembrane helix</keyword>
<evidence type="ECO:0000313" key="2">
    <source>
        <dbReference type="EMBL" id="AEI49705.1"/>
    </source>
</evidence>
<evidence type="ECO:0000256" key="1">
    <source>
        <dbReference type="SAM" id="Phobius"/>
    </source>
</evidence>
<evidence type="ECO:0000313" key="3">
    <source>
        <dbReference type="Proteomes" id="UP000000493"/>
    </source>
</evidence>